<dbReference type="NCBIfam" id="TIGR02605">
    <property type="entry name" value="CxxC_CxxC_SSSS"/>
    <property type="match status" value="1"/>
</dbReference>
<dbReference type="Proteomes" id="UP000501253">
    <property type="component" value="Chromosome"/>
</dbReference>
<dbReference type="InterPro" id="IPR013429">
    <property type="entry name" value="Regulatory_FmdB_Zinc_ribbon"/>
</dbReference>
<dbReference type="Pfam" id="PF09723">
    <property type="entry name" value="Zn_ribbon_8"/>
    <property type="match status" value="1"/>
</dbReference>
<evidence type="ECO:0000313" key="3">
    <source>
        <dbReference type="Proteomes" id="UP000501253"/>
    </source>
</evidence>
<dbReference type="EMBL" id="CP042909">
    <property type="protein sequence ID" value="QJA06743.1"/>
    <property type="molecule type" value="Genomic_DNA"/>
</dbReference>
<gene>
    <name evidence="2" type="ORF">FVE67_08040</name>
</gene>
<dbReference type="AlphaFoldDB" id="A0A6H1WU58"/>
<organism evidence="2 3">
    <name type="scientific">Thermosulfurimonas marina</name>
    <dbReference type="NCBI Taxonomy" id="2047767"/>
    <lineage>
        <taxon>Bacteria</taxon>
        <taxon>Pseudomonadati</taxon>
        <taxon>Thermodesulfobacteriota</taxon>
        <taxon>Thermodesulfobacteria</taxon>
        <taxon>Thermodesulfobacteriales</taxon>
        <taxon>Thermodesulfobacteriaceae</taxon>
        <taxon>Thermosulfurimonas</taxon>
    </lineage>
</organism>
<evidence type="ECO:0000313" key="2">
    <source>
        <dbReference type="EMBL" id="QJA06743.1"/>
    </source>
</evidence>
<dbReference type="SMART" id="SM00834">
    <property type="entry name" value="CxxC_CXXC_SSSS"/>
    <property type="match status" value="1"/>
</dbReference>
<proteinExistence type="predicted"/>
<dbReference type="KEGG" id="tmai:FVE67_08040"/>
<sequence length="122" mass="14236">MPLYEFRCEICGEVFERLMKIGEDFPPCPRCGETRVMKLPSLFGFQDASGFRSERERAVLKRARDYLIDGKVRDARRFLSMAKEYVKTDAVKRLHEALSERKPLKGGYVSRTELVITKKKEK</sequence>
<name>A0A6H1WU58_9BACT</name>
<dbReference type="RefSeq" id="WP_168720096.1">
    <property type="nucleotide sequence ID" value="NZ_CP042909.1"/>
</dbReference>
<keyword evidence="3" id="KW-1185">Reference proteome</keyword>
<evidence type="ECO:0000259" key="1">
    <source>
        <dbReference type="SMART" id="SM00834"/>
    </source>
</evidence>
<protein>
    <submittedName>
        <fullName evidence="2">Zinc ribbon domain-containing protein</fullName>
    </submittedName>
</protein>
<feature type="domain" description="Putative regulatory protein FmdB zinc ribbon" evidence="1">
    <location>
        <begin position="1"/>
        <end position="41"/>
    </location>
</feature>
<reference evidence="2 3" key="1">
    <citation type="submission" date="2019-08" db="EMBL/GenBank/DDBJ databases">
        <title>Complete genome sequence of Thermosulfurimonas marina SU872T, an anaerobic thermophilic chemolithoautotrophic bacterium isolated from a shallow marine hydrothermal vent.</title>
        <authorList>
            <person name="Allioux M."/>
            <person name="Jebbar M."/>
            <person name="Slobodkina G."/>
            <person name="Slobodkin A."/>
            <person name="Moalic Y."/>
            <person name="Frolova A."/>
            <person name="Shao Z."/>
            <person name="Alain K."/>
        </authorList>
    </citation>
    <scope>NUCLEOTIDE SEQUENCE [LARGE SCALE GENOMIC DNA]</scope>
    <source>
        <strain evidence="2 3">SU872</strain>
    </source>
</reference>
<accession>A0A6H1WU58</accession>